<evidence type="ECO:0000313" key="4">
    <source>
        <dbReference type="EMBL" id="KIY97918.1"/>
    </source>
</evidence>
<organism evidence="4 5">
    <name type="scientific">Monoraphidium neglectum</name>
    <dbReference type="NCBI Taxonomy" id="145388"/>
    <lineage>
        <taxon>Eukaryota</taxon>
        <taxon>Viridiplantae</taxon>
        <taxon>Chlorophyta</taxon>
        <taxon>core chlorophytes</taxon>
        <taxon>Chlorophyceae</taxon>
        <taxon>CS clade</taxon>
        <taxon>Sphaeropleales</taxon>
        <taxon>Selenastraceae</taxon>
        <taxon>Monoraphidium</taxon>
    </lineage>
</organism>
<dbReference type="Pfam" id="PF02906">
    <property type="entry name" value="Fe_hyd_lg_C"/>
    <property type="match status" value="1"/>
</dbReference>
<dbReference type="AlphaFoldDB" id="A0A0D2KQL9"/>
<accession>A0A0D2KQL9</accession>
<dbReference type="SUPFAM" id="SSF53920">
    <property type="entry name" value="Fe-only hydrogenase"/>
    <property type="match status" value="1"/>
</dbReference>
<keyword evidence="5" id="KW-1185">Reference proteome</keyword>
<evidence type="ECO:0000313" key="5">
    <source>
        <dbReference type="Proteomes" id="UP000054498"/>
    </source>
</evidence>
<comment type="similarity">
    <text evidence="1">Belongs to the NARF family.</text>
</comment>
<evidence type="ECO:0000256" key="1">
    <source>
        <dbReference type="ARBA" id="ARBA00006596"/>
    </source>
</evidence>
<dbReference type="EC" id="1.6.5.3" evidence="4"/>
<evidence type="ECO:0000256" key="2">
    <source>
        <dbReference type="SAM" id="MobiDB-lite"/>
    </source>
</evidence>
<dbReference type="GO" id="GO:0016491">
    <property type="term" value="F:oxidoreductase activity"/>
    <property type="evidence" value="ECO:0007669"/>
    <property type="project" value="UniProtKB-KW"/>
</dbReference>
<dbReference type="InterPro" id="IPR050340">
    <property type="entry name" value="Cytosolic_Fe-S_CAF"/>
</dbReference>
<dbReference type="Gene3D" id="3.40.50.1780">
    <property type="match status" value="1"/>
</dbReference>
<dbReference type="Proteomes" id="UP000054498">
    <property type="component" value="Unassembled WGS sequence"/>
</dbReference>
<protein>
    <submittedName>
        <fullName evidence="4">NADH dehydrogenase I subunit G</fullName>
        <ecNumber evidence="4">1.6.5.3</ecNumber>
    </submittedName>
</protein>
<evidence type="ECO:0000259" key="3">
    <source>
        <dbReference type="Pfam" id="PF02906"/>
    </source>
</evidence>
<name>A0A0D2KQL9_9CHLO</name>
<dbReference type="GeneID" id="25727170"/>
<proteinExistence type="inferred from homology"/>
<dbReference type="KEGG" id="mng:MNEG_10047"/>
<sequence>MGPASATPAAPAAGEDASKLSHVQQVQNELGKQQGRKLMVAQTAPAVRVAIAETLGLPPGAVKPGQLVTGLKMLGFDYVFDTLFGADLTIVEEGTELLHRLEAKAAEAAGKLTPAEDGHAVSSILPMFTSCCPGWVSMVEKSNPELIPYLSR</sequence>
<gene>
    <name evidence="4" type="ORF">MNEG_10047</name>
</gene>
<reference evidence="4 5" key="1">
    <citation type="journal article" date="2013" name="BMC Genomics">
        <title>Reconstruction of the lipid metabolism for the microalga Monoraphidium neglectum from its genome sequence reveals characteristics suitable for biofuel production.</title>
        <authorList>
            <person name="Bogen C."/>
            <person name="Al-Dilaimi A."/>
            <person name="Albersmeier A."/>
            <person name="Wichmann J."/>
            <person name="Grundmann M."/>
            <person name="Rupp O."/>
            <person name="Lauersen K.J."/>
            <person name="Blifernez-Klassen O."/>
            <person name="Kalinowski J."/>
            <person name="Goesmann A."/>
            <person name="Mussgnug J.H."/>
            <person name="Kruse O."/>
        </authorList>
    </citation>
    <scope>NUCLEOTIDE SEQUENCE [LARGE SCALE GENOMIC DNA]</scope>
    <source>
        <strain evidence="4 5">SAG 48.87</strain>
    </source>
</reference>
<dbReference type="OrthoDB" id="10253113at2759"/>
<dbReference type="InterPro" id="IPR009016">
    <property type="entry name" value="Fe_hydrogenase"/>
</dbReference>
<feature type="region of interest" description="Disordered" evidence="2">
    <location>
        <begin position="1"/>
        <end position="20"/>
    </location>
</feature>
<feature type="domain" description="Iron hydrogenase large subunit C-terminal" evidence="3">
    <location>
        <begin position="38"/>
        <end position="151"/>
    </location>
</feature>
<feature type="compositionally biased region" description="Low complexity" evidence="2">
    <location>
        <begin position="1"/>
        <end position="13"/>
    </location>
</feature>
<dbReference type="EMBL" id="KK102378">
    <property type="protein sequence ID" value="KIY97918.1"/>
    <property type="molecule type" value="Genomic_DNA"/>
</dbReference>
<dbReference type="InterPro" id="IPR004108">
    <property type="entry name" value="Fe_hydrogenase_lsu_C"/>
</dbReference>
<dbReference type="PANTHER" id="PTHR11615">
    <property type="entry name" value="NITRATE, FORMATE, IRON DEHYDROGENASE"/>
    <property type="match status" value="1"/>
</dbReference>
<dbReference type="STRING" id="145388.A0A0D2KQL9"/>
<dbReference type="RefSeq" id="XP_013896938.1">
    <property type="nucleotide sequence ID" value="XM_014041484.1"/>
</dbReference>
<keyword evidence="4" id="KW-0560">Oxidoreductase</keyword>